<dbReference type="KEGG" id="lgv:LCGL_0920"/>
<proteinExistence type="inferred from homology"/>
<dbReference type="SUPFAM" id="SSF56784">
    <property type="entry name" value="HAD-like"/>
    <property type="match status" value="1"/>
</dbReference>
<dbReference type="EMBL" id="AP009333">
    <property type="protein sequence ID" value="BAK60380.1"/>
    <property type="molecule type" value="Genomic_DNA"/>
</dbReference>
<sequence length="226" mass="26300">MNMIDKYDLPKEELLTLLVEESKLAPQHQLPGEEIEGVNVTMQFLRDETGQVRYLPRRKVMGYDLDGVIFSMKKAIECTNQKLGTNLNIETMEAIDYELIYYATMDEDIQRKIIRESTPNRKMVEDLAEEHLNGAEIVLITARHVSYAKETIESLNRFGIYYDKIYFTEEKLPLIIGLDIDWFYDDKPETIAAIKNHKVRTKAVLVSAPYNRGATDYDYRYKVGLE</sequence>
<reference evidence="3 4" key="1">
    <citation type="journal article" date="2011" name="PLoS ONE">
        <title>Complete genome sequence and comparative analysis of the fish pathogen Lactococcus garvieae.</title>
        <authorList>
            <person name="Morita H."/>
            <person name="Toh H."/>
            <person name="Oshima K."/>
            <person name="Yoshizaki M."/>
            <person name="Kawanishi M."/>
            <person name="Nakaya K."/>
            <person name="Suzuki T."/>
            <person name="Miyauchi E."/>
            <person name="Ishii Y."/>
            <person name="Tanabe S."/>
            <person name="Murakami M."/>
            <person name="Hattori M."/>
        </authorList>
    </citation>
    <scope>NUCLEOTIDE SEQUENCE [LARGE SCALE GENOMIC DNA]</scope>
    <source>
        <strain evidence="3 4">Lg2</strain>
    </source>
</reference>
<evidence type="ECO:0000256" key="1">
    <source>
        <dbReference type="ARBA" id="ARBA00009589"/>
    </source>
</evidence>
<evidence type="ECO:0000313" key="3">
    <source>
        <dbReference type="EMBL" id="BAK60380.1"/>
    </source>
</evidence>
<accession>F9VDH9</accession>
<dbReference type="InterPro" id="IPR023214">
    <property type="entry name" value="HAD_sf"/>
</dbReference>
<dbReference type="AlphaFoldDB" id="F9VDH9"/>
<gene>
    <name evidence="3" type="ordered locus">LCGL_0920</name>
</gene>
<dbReference type="InterPro" id="IPR010708">
    <property type="entry name" value="5'(3')-deoxyribonucleotidase"/>
</dbReference>
<feature type="active site" description="Proton donor" evidence="2">
    <location>
        <position position="66"/>
    </location>
</feature>
<keyword evidence="4" id="KW-1185">Reference proteome</keyword>
<dbReference type="InterPro" id="IPR036412">
    <property type="entry name" value="HAD-like_sf"/>
</dbReference>
<dbReference type="GO" id="GO:0009264">
    <property type="term" value="P:deoxyribonucleotide catabolic process"/>
    <property type="evidence" value="ECO:0007669"/>
    <property type="project" value="InterPro"/>
</dbReference>
<dbReference type="Gene3D" id="3.40.50.1000">
    <property type="entry name" value="HAD superfamily/HAD-like"/>
    <property type="match status" value="1"/>
</dbReference>
<dbReference type="HOGENOM" id="CLU_1223445_0_0_9"/>
<protein>
    <submittedName>
        <fullName evidence="3">Uncharacterized protein</fullName>
    </submittedName>
</protein>
<evidence type="ECO:0000313" key="4">
    <source>
        <dbReference type="Proteomes" id="UP000008520"/>
    </source>
</evidence>
<organism evidence="3 4">
    <name type="scientific">Lactococcus garvieae (strain Lg2)</name>
    <name type="common">Enterococcus seriolicida</name>
    <dbReference type="NCBI Taxonomy" id="420890"/>
    <lineage>
        <taxon>Bacteria</taxon>
        <taxon>Bacillati</taxon>
        <taxon>Bacillota</taxon>
        <taxon>Bacilli</taxon>
        <taxon>Lactobacillales</taxon>
        <taxon>Streptococcaceae</taxon>
        <taxon>Lactococcus</taxon>
    </lineage>
</organism>
<dbReference type="PATRIC" id="fig|420890.5.peg.915"/>
<name>F9VDH9_LACGL</name>
<dbReference type="Proteomes" id="UP000008520">
    <property type="component" value="Chromosome"/>
</dbReference>
<dbReference type="Pfam" id="PF06941">
    <property type="entry name" value="NT5C"/>
    <property type="match status" value="1"/>
</dbReference>
<feature type="active site" description="Nucleophile" evidence="2">
    <location>
        <position position="64"/>
    </location>
</feature>
<evidence type="ECO:0000256" key="2">
    <source>
        <dbReference type="PIRSR" id="PIRSR610708-1"/>
    </source>
</evidence>
<comment type="similarity">
    <text evidence="1">Belongs to the 5'(3')-deoxyribonucleotidase family.</text>
</comment>
<dbReference type="GO" id="GO:0008253">
    <property type="term" value="F:5'-nucleotidase activity"/>
    <property type="evidence" value="ECO:0007669"/>
    <property type="project" value="InterPro"/>
</dbReference>